<organism evidence="3 4">
    <name type="scientific">Rhamnella rubrinervis</name>
    <dbReference type="NCBI Taxonomy" id="2594499"/>
    <lineage>
        <taxon>Eukaryota</taxon>
        <taxon>Viridiplantae</taxon>
        <taxon>Streptophyta</taxon>
        <taxon>Embryophyta</taxon>
        <taxon>Tracheophyta</taxon>
        <taxon>Spermatophyta</taxon>
        <taxon>Magnoliopsida</taxon>
        <taxon>eudicotyledons</taxon>
        <taxon>Gunneridae</taxon>
        <taxon>Pentapetalae</taxon>
        <taxon>rosids</taxon>
        <taxon>fabids</taxon>
        <taxon>Rosales</taxon>
        <taxon>Rhamnaceae</taxon>
        <taxon>rhamnoid group</taxon>
        <taxon>Rhamneae</taxon>
        <taxon>Rhamnella</taxon>
    </lineage>
</organism>
<protein>
    <recommendedName>
        <fullName evidence="2">LRAT domain-containing protein</fullName>
    </recommendedName>
</protein>
<dbReference type="EMBL" id="VOIH02000011">
    <property type="protein sequence ID" value="KAF3433995.1"/>
    <property type="molecule type" value="Genomic_DNA"/>
</dbReference>
<reference evidence="3" key="1">
    <citation type="submission" date="2020-03" db="EMBL/GenBank/DDBJ databases">
        <title>A high-quality chromosome-level genome assembly of a woody plant with both climbing and erect habits, Rhamnella rubrinervis.</title>
        <authorList>
            <person name="Lu Z."/>
            <person name="Yang Y."/>
            <person name="Zhu X."/>
            <person name="Sun Y."/>
        </authorList>
    </citation>
    <scope>NUCLEOTIDE SEQUENCE</scope>
    <source>
        <strain evidence="3">BYM</strain>
        <tissue evidence="3">Leaf</tissue>
    </source>
</reference>
<dbReference type="Proteomes" id="UP000796880">
    <property type="component" value="Unassembled WGS sequence"/>
</dbReference>
<name>A0A8K0DUF4_9ROSA</name>
<dbReference type="Gene3D" id="3.90.1720.10">
    <property type="entry name" value="endopeptidase domain like (from Nostoc punctiforme)"/>
    <property type="match status" value="1"/>
</dbReference>
<feature type="transmembrane region" description="Helical" evidence="1">
    <location>
        <begin position="328"/>
        <end position="344"/>
    </location>
</feature>
<dbReference type="PROSITE" id="PS51934">
    <property type="entry name" value="LRAT"/>
    <property type="match status" value="1"/>
</dbReference>
<dbReference type="AlphaFoldDB" id="A0A8K0DUF4"/>
<dbReference type="Pfam" id="PF04970">
    <property type="entry name" value="LRAT"/>
    <property type="match status" value="1"/>
</dbReference>
<comment type="caution">
    <text evidence="3">The sequence shown here is derived from an EMBL/GenBank/DDBJ whole genome shotgun (WGS) entry which is preliminary data.</text>
</comment>
<keyword evidence="4" id="KW-1185">Reference proteome</keyword>
<keyword evidence="1" id="KW-1133">Transmembrane helix</keyword>
<dbReference type="OrthoDB" id="68610at2759"/>
<evidence type="ECO:0000256" key="1">
    <source>
        <dbReference type="SAM" id="Phobius"/>
    </source>
</evidence>
<feature type="transmembrane region" description="Helical" evidence="1">
    <location>
        <begin position="212"/>
        <end position="233"/>
    </location>
</feature>
<accession>A0A8K0DUF4</accession>
<proteinExistence type="predicted"/>
<feature type="transmembrane region" description="Helical" evidence="1">
    <location>
        <begin position="277"/>
        <end position="294"/>
    </location>
</feature>
<keyword evidence="1" id="KW-0472">Membrane</keyword>
<sequence>MSFSCSMLGSNLKHKMGVMWNMICRAVYSTKIEREQLKPGDHIYTWRSGYSYSHHGLLLLLLNYGIYVGDGKVIHLTRAPGLIIFSSSGAHPSGDRVVCCSIEEFLSGGDLYLFEYGVSPILFLIKHRGSSTIASSDPPEDVVHRASFLLEYGFGSYNLYENNCEDFALYCKTGLLDFIFPSDERIAKSGTSRQIAFIQYAIGTLSIIPYRFLPHSFIVLVILVCGLYGRILYSNDLGVGNNFEKVAAEKFDHINYERTVRDIREKARRRYFSRGKITIRCLLLTYWLLLTWLWTPEIQILKFVRILLLAFITVSFDDNIPRNYGLKVGYRTILIVFIAVYYYKDILLWLASSL</sequence>
<gene>
    <name evidence="3" type="ORF">FNV43_RR25098</name>
</gene>
<evidence type="ECO:0000313" key="4">
    <source>
        <dbReference type="Proteomes" id="UP000796880"/>
    </source>
</evidence>
<dbReference type="PANTHER" id="PTHR46137:SF3">
    <property type="entry name" value="OS05G0310600 PROTEIN"/>
    <property type="match status" value="1"/>
</dbReference>
<feature type="domain" description="LRAT" evidence="2">
    <location>
        <begin position="44"/>
        <end position="180"/>
    </location>
</feature>
<dbReference type="PANTHER" id="PTHR46137">
    <property type="entry name" value="OS05G0310600 PROTEIN"/>
    <property type="match status" value="1"/>
</dbReference>
<feature type="transmembrane region" description="Helical" evidence="1">
    <location>
        <begin position="300"/>
        <end position="316"/>
    </location>
</feature>
<evidence type="ECO:0000313" key="3">
    <source>
        <dbReference type="EMBL" id="KAF3433995.1"/>
    </source>
</evidence>
<keyword evidence="1" id="KW-0812">Transmembrane</keyword>
<dbReference type="InterPro" id="IPR007053">
    <property type="entry name" value="LRAT_dom"/>
</dbReference>
<evidence type="ECO:0000259" key="2">
    <source>
        <dbReference type="PROSITE" id="PS51934"/>
    </source>
</evidence>